<dbReference type="GO" id="GO:0005576">
    <property type="term" value="C:extracellular region"/>
    <property type="evidence" value="ECO:0007669"/>
    <property type="project" value="UniProtKB-SubCell"/>
</dbReference>
<feature type="domain" description="G" evidence="4">
    <location>
        <begin position="104"/>
        <end position="225"/>
    </location>
</feature>
<dbReference type="VEuPathDB" id="FungiDB:FUN_000601"/>
<dbReference type="Proteomes" id="UP000232722">
    <property type="component" value="Unassembled WGS sequence"/>
</dbReference>
<reference evidence="7 10" key="2">
    <citation type="submission" date="2017-09" db="EMBL/GenBank/DDBJ databases">
        <title>Extensive intraspecific genome diversity in a model arbuscular mycorrhizal fungus.</title>
        <authorList>
            <person name="Chen E.C."/>
            <person name="Morin E."/>
            <person name="Beaudet D."/>
            <person name="Noel J."/>
            <person name="Ndikumana S."/>
            <person name="Charron P."/>
            <person name="St-Onge C."/>
            <person name="Giorgi J."/>
            <person name="Grigoriev I.V."/>
            <person name="Roux C."/>
            <person name="Martin F.M."/>
            <person name="Corradi N."/>
        </authorList>
    </citation>
    <scope>NUCLEOTIDE SEQUENCE [LARGE SCALE GENOMIC DNA]</scope>
    <source>
        <strain evidence="7 10">A5</strain>
    </source>
</reference>
<sequence length="343" mass="39674">MSDIKLSCLVQGDGYGDIFEVEIKDNIAVKYLKELIKRKKLNVDFNKLYKVNAEIDEVNQLSAYANTGDYRFEELETEKKVNEYFPKELSENSIHIFVHKELINVAFFGYTEDGKSSIANMLYQGDIMRKNAFSVNDDVKTKTVEMNNIFKVYDMIGLGESIKGKIPHKEAVKEVRNYFSACKELLNYVCYVKKKGRFSDGDIERFKTFKNIFKDAEENIIIIITHCKPEWVERNLKTIMENFGNYPIIAVDFPYDENDNKNHQEKRKQSLQHLFDKLELLNYKGIKLEILSSNQKTESVVAQIIDVVPIAGLAYQLISSGIYYKLGKPKVAKNDLYLELLGL</sequence>
<dbReference type="GO" id="GO:0043657">
    <property type="term" value="C:host cell"/>
    <property type="evidence" value="ECO:0007669"/>
    <property type="project" value="UniProtKB-SubCell"/>
</dbReference>
<proteinExistence type="predicted"/>
<evidence type="ECO:0000256" key="3">
    <source>
        <dbReference type="ARBA" id="ARBA00022525"/>
    </source>
</evidence>
<dbReference type="VEuPathDB" id="FungiDB:RhiirA1_460343"/>
<dbReference type="Pfam" id="PF20147">
    <property type="entry name" value="Crinkler"/>
    <property type="match status" value="1"/>
</dbReference>
<reference evidence="8 9" key="4">
    <citation type="submission" date="2017-10" db="EMBL/GenBank/DDBJ databases">
        <title>Genome analyses suggest a sexual origin of heterokaryosis in a supposedly ancient asexual fungus.</title>
        <authorList>
            <person name="Corradi N."/>
            <person name="Sedzielewska K."/>
            <person name="Noel J."/>
            <person name="Charron P."/>
            <person name="Farinelli L."/>
            <person name="Marton T."/>
            <person name="Kruger M."/>
            <person name="Pelin A."/>
            <person name="Brachmann A."/>
            <person name="Corradi N."/>
        </authorList>
    </citation>
    <scope>NUCLEOTIDE SEQUENCE [LARGE SCALE GENOMIC DNA]</scope>
    <source>
        <strain evidence="8 9">A1</strain>
    </source>
</reference>
<reference evidence="6" key="5">
    <citation type="submission" date="2020-05" db="EMBL/GenBank/DDBJ databases">
        <authorList>
            <person name="Rincon C."/>
            <person name="Sanders R I."/>
            <person name="Robbins C."/>
            <person name="Chaturvedi A."/>
        </authorList>
    </citation>
    <scope>NUCLEOTIDE SEQUENCE</scope>
    <source>
        <strain evidence="6">CHB12</strain>
    </source>
</reference>
<dbReference type="Proteomes" id="UP000232688">
    <property type="component" value="Unassembled WGS sequence"/>
</dbReference>
<comment type="subcellular location">
    <subcellularLocation>
        <location evidence="1">Host cell</location>
    </subcellularLocation>
    <subcellularLocation>
        <location evidence="2">Secreted</location>
    </subcellularLocation>
</comment>
<accession>A0A2I1FHY8</accession>
<dbReference type="Gene3D" id="3.40.50.300">
    <property type="entry name" value="P-loop containing nucleotide triphosphate hydrolases"/>
    <property type="match status" value="1"/>
</dbReference>
<dbReference type="AlphaFoldDB" id="A0A2I1FHY8"/>
<dbReference type="OrthoDB" id="8954335at2759"/>
<dbReference type="InterPro" id="IPR006073">
    <property type="entry name" value="GTP-bd"/>
</dbReference>
<dbReference type="EMBL" id="CAGKOT010000006">
    <property type="protein sequence ID" value="CAB5346047.1"/>
    <property type="molecule type" value="Genomic_DNA"/>
</dbReference>
<gene>
    <name evidence="6" type="ORF">CHRIB12_LOCUS4143</name>
    <name evidence="8" type="ORF">RhiirA1_460343</name>
    <name evidence="7" type="ORF">RhiirA5_433357</name>
</gene>
<evidence type="ECO:0000313" key="9">
    <source>
        <dbReference type="Proteomes" id="UP000232688"/>
    </source>
</evidence>
<dbReference type="EMBL" id="LLXJ01003274">
    <property type="protein sequence ID" value="PKB97320.1"/>
    <property type="molecule type" value="Genomic_DNA"/>
</dbReference>
<dbReference type="SUPFAM" id="SSF52540">
    <property type="entry name" value="P-loop containing nucleoside triphosphate hydrolases"/>
    <property type="match status" value="1"/>
</dbReference>
<dbReference type="InterPro" id="IPR045379">
    <property type="entry name" value="Crinkler_N"/>
</dbReference>
<feature type="domain" description="Crinkler effector protein N-terminal" evidence="5">
    <location>
        <begin position="4"/>
        <end position="98"/>
    </location>
</feature>
<evidence type="ECO:0000313" key="6">
    <source>
        <dbReference type="EMBL" id="CAB5346047.1"/>
    </source>
</evidence>
<dbReference type="GO" id="GO:0005525">
    <property type="term" value="F:GTP binding"/>
    <property type="evidence" value="ECO:0007669"/>
    <property type="project" value="InterPro"/>
</dbReference>
<evidence type="ECO:0000256" key="2">
    <source>
        <dbReference type="ARBA" id="ARBA00004613"/>
    </source>
</evidence>
<evidence type="ECO:0000259" key="4">
    <source>
        <dbReference type="Pfam" id="PF01926"/>
    </source>
</evidence>
<comment type="caution">
    <text evidence="8">The sequence shown here is derived from an EMBL/GenBank/DDBJ whole genome shotgun (WGS) entry which is preliminary data.</text>
</comment>
<name>A0A2I1FHY8_9GLOM</name>
<evidence type="ECO:0000313" key="10">
    <source>
        <dbReference type="Proteomes" id="UP000232722"/>
    </source>
</evidence>
<evidence type="ECO:0000256" key="1">
    <source>
        <dbReference type="ARBA" id="ARBA00004340"/>
    </source>
</evidence>
<keyword evidence="3" id="KW-0964">Secreted</keyword>
<organism evidence="8 9">
    <name type="scientific">Rhizophagus irregularis</name>
    <dbReference type="NCBI Taxonomy" id="588596"/>
    <lineage>
        <taxon>Eukaryota</taxon>
        <taxon>Fungi</taxon>
        <taxon>Fungi incertae sedis</taxon>
        <taxon>Mucoromycota</taxon>
        <taxon>Glomeromycotina</taxon>
        <taxon>Glomeromycetes</taxon>
        <taxon>Glomerales</taxon>
        <taxon>Glomeraceae</taxon>
        <taxon>Rhizophagus</taxon>
    </lineage>
</organism>
<evidence type="ECO:0000313" key="8">
    <source>
        <dbReference type="EMBL" id="PKC65977.1"/>
    </source>
</evidence>
<dbReference type="Pfam" id="PF01926">
    <property type="entry name" value="MMR_HSR1"/>
    <property type="match status" value="1"/>
</dbReference>
<reference evidence="8 9" key="3">
    <citation type="submission" date="2017-10" db="EMBL/GenBank/DDBJ databases">
        <title>Extensive intraspecific genome diversity in a model arbuscular mycorrhizal fungus.</title>
        <authorList>
            <person name="Chen E.C.H."/>
            <person name="Morin E."/>
            <person name="Baudet D."/>
            <person name="Noel J."/>
            <person name="Ndikumana S."/>
            <person name="Charron P."/>
            <person name="St-Onge C."/>
            <person name="Giorgi J."/>
            <person name="Grigoriev I.V."/>
            <person name="Roux C."/>
            <person name="Martin F.M."/>
            <person name="Corradi N."/>
        </authorList>
    </citation>
    <scope>NUCLEOTIDE SEQUENCE [LARGE SCALE GENOMIC DNA]</scope>
    <source>
        <strain evidence="8 9">A1</strain>
    </source>
</reference>
<protein>
    <submittedName>
        <fullName evidence="8">Uncharacterized protein</fullName>
    </submittedName>
</protein>
<dbReference type="EMBL" id="LLXH01000497">
    <property type="protein sequence ID" value="PKC65977.1"/>
    <property type="molecule type" value="Genomic_DNA"/>
</dbReference>
<reference evidence="7 10" key="1">
    <citation type="submission" date="2016-04" db="EMBL/GenBank/DDBJ databases">
        <title>Genome analyses suggest a sexual origin of heterokaryosis in a supposedly ancient asexual fungus.</title>
        <authorList>
            <person name="Ropars J."/>
            <person name="Sedzielewska K."/>
            <person name="Noel J."/>
            <person name="Charron P."/>
            <person name="Farinelli L."/>
            <person name="Marton T."/>
            <person name="Kruger M."/>
            <person name="Pelin A."/>
            <person name="Brachmann A."/>
            <person name="Corradi N."/>
        </authorList>
    </citation>
    <scope>NUCLEOTIDE SEQUENCE [LARGE SCALE GENOMIC DNA]</scope>
    <source>
        <strain evidence="7 10">A5</strain>
    </source>
</reference>
<evidence type="ECO:0000259" key="5">
    <source>
        <dbReference type="Pfam" id="PF20147"/>
    </source>
</evidence>
<dbReference type="InterPro" id="IPR027417">
    <property type="entry name" value="P-loop_NTPase"/>
</dbReference>
<dbReference type="VEuPathDB" id="FungiDB:RhiirFUN_017999"/>
<evidence type="ECO:0000313" key="7">
    <source>
        <dbReference type="EMBL" id="PKB97320.1"/>
    </source>
</evidence>
<dbReference type="Proteomes" id="UP000684084">
    <property type="component" value="Unassembled WGS sequence"/>
</dbReference>